<proteinExistence type="predicted"/>
<name>A0ACC3SNS2_9PEZI</name>
<sequence>MSVKRSHTSQTATAATHAAQAPSPKRTRLASSQHQDRSGDTVGDNGPDDGGSESEGESSSSVSATSSSADSSSGASDASENEGIEDLASVINVSGLKKPQMQLPASSSHDLRSRLSSFLPQLAAANAELEQLAQNGGLEGKRFEDVDEGAEGGYIEMELGLGVLEEKREGGEYGDDADEEDEEGEDEDDHLGRLMGQVRKGQNLGIQEVDGK</sequence>
<keyword evidence="2" id="KW-1185">Reference proteome</keyword>
<evidence type="ECO:0000313" key="2">
    <source>
        <dbReference type="Proteomes" id="UP001320706"/>
    </source>
</evidence>
<accession>A0ACC3SNS2</accession>
<protein>
    <submittedName>
        <fullName evidence="1">Uncharacterized protein</fullName>
    </submittedName>
</protein>
<dbReference type="Proteomes" id="UP001320706">
    <property type="component" value="Unassembled WGS sequence"/>
</dbReference>
<dbReference type="EMBL" id="JAMKPW020000002">
    <property type="protein sequence ID" value="KAK8220018.1"/>
    <property type="molecule type" value="Genomic_DNA"/>
</dbReference>
<reference evidence="1" key="1">
    <citation type="submission" date="2024-02" db="EMBL/GenBank/DDBJ databases">
        <title>Metagenome Assembled Genome of Zalaria obscura JY119.</title>
        <authorList>
            <person name="Vighnesh L."/>
            <person name="Jagadeeshwari U."/>
            <person name="Venkata Ramana C."/>
            <person name="Sasikala C."/>
        </authorList>
    </citation>
    <scope>NUCLEOTIDE SEQUENCE</scope>
    <source>
        <strain evidence="1">JY119</strain>
    </source>
</reference>
<gene>
    <name evidence="1" type="ORF">M8818_000434</name>
</gene>
<evidence type="ECO:0000313" key="1">
    <source>
        <dbReference type="EMBL" id="KAK8220018.1"/>
    </source>
</evidence>
<organism evidence="1 2">
    <name type="scientific">Zalaria obscura</name>
    <dbReference type="NCBI Taxonomy" id="2024903"/>
    <lineage>
        <taxon>Eukaryota</taxon>
        <taxon>Fungi</taxon>
        <taxon>Dikarya</taxon>
        <taxon>Ascomycota</taxon>
        <taxon>Pezizomycotina</taxon>
        <taxon>Dothideomycetes</taxon>
        <taxon>Dothideomycetidae</taxon>
        <taxon>Dothideales</taxon>
        <taxon>Zalariaceae</taxon>
        <taxon>Zalaria</taxon>
    </lineage>
</organism>
<comment type="caution">
    <text evidence="1">The sequence shown here is derived from an EMBL/GenBank/DDBJ whole genome shotgun (WGS) entry which is preliminary data.</text>
</comment>